<feature type="domain" description="GST N-terminal" evidence="1">
    <location>
        <begin position="1"/>
        <end position="79"/>
    </location>
</feature>
<dbReference type="InterPro" id="IPR004045">
    <property type="entry name" value="Glutathione_S-Trfase_N"/>
</dbReference>
<dbReference type="EMBL" id="UHIP01000001">
    <property type="protein sequence ID" value="SUP25416.1"/>
    <property type="molecule type" value="Genomic_DNA"/>
</dbReference>
<reference evidence="3 5" key="3">
    <citation type="submission" date="2018-06" db="EMBL/GenBank/DDBJ databases">
        <authorList>
            <consortium name="Pathogen Informatics"/>
            <person name="Doyle S."/>
        </authorList>
    </citation>
    <scope>NUCLEOTIDE SEQUENCE [LARGE SCALE GENOMIC DNA]</scope>
    <source>
        <strain evidence="3 5">NCTC11327</strain>
    </source>
</reference>
<evidence type="ECO:0000313" key="4">
    <source>
        <dbReference type="Proteomes" id="UP000057088"/>
    </source>
</evidence>
<evidence type="ECO:0000259" key="1">
    <source>
        <dbReference type="PROSITE" id="PS50404"/>
    </source>
</evidence>
<dbReference type="PROSITE" id="PS50404">
    <property type="entry name" value="GST_NTER"/>
    <property type="match status" value="1"/>
</dbReference>
<dbReference type="CDD" id="cd03194">
    <property type="entry name" value="GST_C_3"/>
    <property type="match status" value="1"/>
</dbReference>
<dbReference type="GO" id="GO:0004364">
    <property type="term" value="F:glutathione transferase activity"/>
    <property type="evidence" value="ECO:0007669"/>
    <property type="project" value="TreeGrafter"/>
</dbReference>
<dbReference type="KEGG" id="vfl:AL536_14895"/>
<name>A0AAX2LNW3_VIBFL</name>
<reference evidence="4" key="1">
    <citation type="submission" date="2015-12" db="EMBL/GenBank/DDBJ databases">
        <title>FDA dAtabase for Regulatory Grade micrObial Sequences (FDA-ARGOS): Supporting development and validation of Infectious Disease Dx tests.</title>
        <authorList>
            <person name="Hoffmann M."/>
            <person name="Allard M."/>
            <person name="Evans P."/>
            <person name="Brown E."/>
            <person name="Tallon L.J."/>
            <person name="Sadzewicz L."/>
            <person name="Sengamalay N."/>
            <person name="Ott S."/>
            <person name="Godinez A."/>
            <person name="Nagaraj S."/>
            <person name="Vyas G."/>
            <person name="Aluvathingal J."/>
            <person name="Nadendla S."/>
            <person name="Geyer C."/>
            <person name="Sichtig H."/>
        </authorList>
    </citation>
    <scope>NUCLEOTIDE SEQUENCE [LARGE SCALE GENOMIC DNA]</scope>
    <source>
        <strain evidence="4">ATCC 33809</strain>
    </source>
</reference>
<dbReference type="InterPro" id="IPR036249">
    <property type="entry name" value="Thioredoxin-like_sf"/>
</dbReference>
<accession>A0AAX2LNW3</accession>
<dbReference type="GeneID" id="29385813"/>
<dbReference type="GO" id="GO:0016034">
    <property type="term" value="F:maleylacetoacetate isomerase activity"/>
    <property type="evidence" value="ECO:0007669"/>
    <property type="project" value="TreeGrafter"/>
</dbReference>
<dbReference type="SUPFAM" id="SSF47616">
    <property type="entry name" value="GST C-terminal domain-like"/>
    <property type="match status" value="1"/>
</dbReference>
<dbReference type="PANTHER" id="PTHR42673:SF4">
    <property type="entry name" value="MALEYLACETOACETATE ISOMERASE"/>
    <property type="match status" value="1"/>
</dbReference>
<dbReference type="GO" id="GO:0006559">
    <property type="term" value="P:L-phenylalanine catabolic process"/>
    <property type="evidence" value="ECO:0007669"/>
    <property type="project" value="TreeGrafter"/>
</dbReference>
<dbReference type="InterPro" id="IPR036282">
    <property type="entry name" value="Glutathione-S-Trfase_C_sf"/>
</dbReference>
<evidence type="ECO:0000313" key="2">
    <source>
        <dbReference type="EMBL" id="AMF94735.1"/>
    </source>
</evidence>
<evidence type="ECO:0000313" key="5">
    <source>
        <dbReference type="Proteomes" id="UP000254626"/>
    </source>
</evidence>
<dbReference type="AlphaFoldDB" id="A0AAX2LNW3"/>
<dbReference type="GO" id="GO:0006749">
    <property type="term" value="P:glutathione metabolic process"/>
    <property type="evidence" value="ECO:0007669"/>
    <property type="project" value="TreeGrafter"/>
</dbReference>
<sequence>MEMLVGNGSTWSLRAWMCGRLANVELGIKVVDLTNSDYKKHLAVQSPSGLVPALNIDGTVIHDSLAITEYFNELADGGLYPRDALQRAIARSLCAEMHSGFLSLRRLCPFSLEPVEPLTELTPELEADIARATTIFNQAQLPFMFEQAGAVDAFYAVLAFRLQSYGVALEGKAGEYQQSLLEWPLTKDAVVEALRWEDSKK</sequence>
<gene>
    <name evidence="2" type="ORF">AL536_14895</name>
    <name evidence="3" type="ORF">NCTC11327_01727</name>
</gene>
<reference evidence="2" key="2">
    <citation type="submission" date="2018-01" db="EMBL/GenBank/DDBJ databases">
        <title>FDA dAtabase for Regulatory Grade micrObial Sequences (FDA-ARGOS): Supporting development and validation of Infectious Disease Dx tests.</title>
        <authorList>
            <person name="Hoffmann M."/>
            <person name="Allard M."/>
            <person name="Evans P."/>
            <person name="Brown E."/>
            <person name="Tallon L."/>
            <person name="Sadzewicz L."/>
            <person name="Sengamalay N."/>
            <person name="Ott S."/>
            <person name="Godinez A."/>
            <person name="Nagaraj S."/>
            <person name="Vyas G."/>
            <person name="Aluvathingal J."/>
            <person name="Nadendla S."/>
            <person name="Geyer C."/>
            <person name="Sichtig H."/>
        </authorList>
    </citation>
    <scope>NUCLEOTIDE SEQUENCE</scope>
    <source>
        <strain evidence="2">ATCC 33809</strain>
    </source>
</reference>
<evidence type="ECO:0000313" key="3">
    <source>
        <dbReference type="EMBL" id="SUP25416.1"/>
    </source>
</evidence>
<dbReference type="SUPFAM" id="SSF52833">
    <property type="entry name" value="Thioredoxin-like"/>
    <property type="match status" value="1"/>
</dbReference>
<dbReference type="Gene3D" id="1.20.1050.10">
    <property type="match status" value="1"/>
</dbReference>
<dbReference type="Proteomes" id="UP000057088">
    <property type="component" value="Chromosome 2"/>
</dbReference>
<organism evidence="3 5">
    <name type="scientific">Vibrio fluvialis</name>
    <dbReference type="NCBI Taxonomy" id="676"/>
    <lineage>
        <taxon>Bacteria</taxon>
        <taxon>Pseudomonadati</taxon>
        <taxon>Pseudomonadota</taxon>
        <taxon>Gammaproteobacteria</taxon>
        <taxon>Vibrionales</taxon>
        <taxon>Vibrionaceae</taxon>
        <taxon>Vibrio</taxon>
    </lineage>
</organism>
<proteinExistence type="predicted"/>
<dbReference type="PANTHER" id="PTHR42673">
    <property type="entry name" value="MALEYLACETOACETATE ISOMERASE"/>
    <property type="match status" value="1"/>
</dbReference>
<dbReference type="Pfam" id="PF13409">
    <property type="entry name" value="GST_N_2"/>
    <property type="match status" value="1"/>
</dbReference>
<dbReference type="Proteomes" id="UP000254626">
    <property type="component" value="Unassembled WGS sequence"/>
</dbReference>
<dbReference type="EMBL" id="CP014035">
    <property type="protein sequence ID" value="AMF94735.1"/>
    <property type="molecule type" value="Genomic_DNA"/>
</dbReference>
<protein>
    <submittedName>
        <fullName evidence="2 3">Glutathione S-transferase</fullName>
    </submittedName>
</protein>
<keyword evidence="4" id="KW-1185">Reference proteome</keyword>
<dbReference type="RefSeq" id="WP_024373573.1">
    <property type="nucleotide sequence ID" value="NZ_CABLBX010000003.1"/>
</dbReference>
<dbReference type="Gene3D" id="3.40.30.10">
    <property type="entry name" value="Glutaredoxin"/>
    <property type="match status" value="1"/>
</dbReference>